<proteinExistence type="predicted"/>
<organism evidence="3 4">
    <name type="scientific">Alteribacillus bidgolensis</name>
    <dbReference type="NCBI Taxonomy" id="930129"/>
    <lineage>
        <taxon>Bacteria</taxon>
        <taxon>Bacillati</taxon>
        <taxon>Bacillota</taxon>
        <taxon>Bacilli</taxon>
        <taxon>Bacillales</taxon>
        <taxon>Bacillaceae</taxon>
        <taxon>Alteribacillus</taxon>
    </lineage>
</organism>
<keyword evidence="4" id="KW-1185">Reference proteome</keyword>
<evidence type="ECO:0000256" key="1">
    <source>
        <dbReference type="SAM" id="MobiDB-lite"/>
    </source>
</evidence>
<keyword evidence="2" id="KW-0472">Membrane</keyword>
<sequence length="129" mass="13996">MQPIYKVAVIIVLCFTILGAAGVMFYVEKEDTAVEQKSTEELAAELDQELGITPSEHNSFSSDESKHEENDREDEGAVNENSASDENSNASPSTSLALQNGNDYSSEAIHIASEEGTISVDELLEIINE</sequence>
<feature type="compositionally biased region" description="Low complexity" evidence="1">
    <location>
        <begin position="79"/>
        <end position="91"/>
    </location>
</feature>
<dbReference type="OrthoDB" id="2949727at2"/>
<accession>A0A1G8EUJ1</accession>
<feature type="compositionally biased region" description="Polar residues" evidence="1">
    <location>
        <begin position="92"/>
        <end position="101"/>
    </location>
</feature>
<dbReference type="RefSeq" id="WP_091581711.1">
    <property type="nucleotide sequence ID" value="NZ_FNDU01000002.1"/>
</dbReference>
<feature type="region of interest" description="Disordered" evidence="1">
    <location>
        <begin position="36"/>
        <end position="101"/>
    </location>
</feature>
<keyword evidence="2" id="KW-1133">Transmembrane helix</keyword>
<reference evidence="3 4" key="1">
    <citation type="submission" date="2016-10" db="EMBL/GenBank/DDBJ databases">
        <authorList>
            <person name="de Groot N.N."/>
        </authorList>
    </citation>
    <scope>NUCLEOTIDE SEQUENCE [LARGE SCALE GENOMIC DNA]</scope>
    <source>
        <strain evidence="4">P4B,CCM 7963,CECT 7998,DSM 25260,IBRC-M 10614,KCTC 13821</strain>
    </source>
</reference>
<feature type="transmembrane region" description="Helical" evidence="2">
    <location>
        <begin position="7"/>
        <end position="27"/>
    </location>
</feature>
<keyword evidence="2" id="KW-0812">Transmembrane</keyword>
<dbReference type="Proteomes" id="UP000199017">
    <property type="component" value="Unassembled WGS sequence"/>
</dbReference>
<evidence type="ECO:0000313" key="3">
    <source>
        <dbReference type="EMBL" id="SDH73524.1"/>
    </source>
</evidence>
<evidence type="ECO:0000313" key="4">
    <source>
        <dbReference type="Proteomes" id="UP000199017"/>
    </source>
</evidence>
<gene>
    <name evidence="3" type="ORF">SAMN05216352_102386</name>
</gene>
<evidence type="ECO:0000256" key="2">
    <source>
        <dbReference type="SAM" id="Phobius"/>
    </source>
</evidence>
<dbReference type="EMBL" id="FNDU01000002">
    <property type="protein sequence ID" value="SDH73524.1"/>
    <property type="molecule type" value="Genomic_DNA"/>
</dbReference>
<name>A0A1G8EUJ1_9BACI</name>
<protein>
    <submittedName>
        <fullName evidence="3">Uncharacterized protein</fullName>
    </submittedName>
</protein>
<dbReference type="AlphaFoldDB" id="A0A1G8EUJ1"/>